<reference evidence="3 4" key="1">
    <citation type="submission" date="2021-06" db="EMBL/GenBank/DDBJ databases">
        <authorList>
            <person name="Palmer J.M."/>
        </authorList>
    </citation>
    <scope>NUCLEOTIDE SEQUENCE [LARGE SCALE GENOMIC DNA]</scope>
    <source>
        <strain evidence="3 4">MEX-2019</strain>
        <tissue evidence="3">Muscle</tissue>
    </source>
</reference>
<dbReference type="EMBL" id="JAHHUM010002613">
    <property type="protein sequence ID" value="KAK5602503.1"/>
    <property type="molecule type" value="Genomic_DNA"/>
</dbReference>
<proteinExistence type="predicted"/>
<gene>
    <name evidence="3" type="ORF">CRENBAI_010368</name>
</gene>
<evidence type="ECO:0000313" key="3">
    <source>
        <dbReference type="EMBL" id="KAK5602503.1"/>
    </source>
</evidence>
<evidence type="ECO:0000313" key="4">
    <source>
        <dbReference type="Proteomes" id="UP001311232"/>
    </source>
</evidence>
<feature type="coiled-coil region" evidence="1">
    <location>
        <begin position="120"/>
        <end position="147"/>
    </location>
</feature>
<keyword evidence="1" id="KW-0175">Coiled coil</keyword>
<sequence>MPLSQRKSGKNTSKSTQSRLSNFPSKVSAETRDDKSEANTSTGQAMEEEYCESNEKEKTVEAGSDVTLAAIASLKSDFSSKLDGILSAIDNVKKDVSECAKRVLEADVRISAAETSLQARVQALENNKELEGKVRDLKTRSRRSNQRLVNLPEGAEGEDAYAFLEK</sequence>
<evidence type="ECO:0000256" key="1">
    <source>
        <dbReference type="SAM" id="Coils"/>
    </source>
</evidence>
<evidence type="ECO:0000256" key="2">
    <source>
        <dbReference type="SAM" id="MobiDB-lite"/>
    </source>
</evidence>
<organism evidence="3 4">
    <name type="scientific">Crenichthys baileyi</name>
    <name type="common">White River springfish</name>
    <dbReference type="NCBI Taxonomy" id="28760"/>
    <lineage>
        <taxon>Eukaryota</taxon>
        <taxon>Metazoa</taxon>
        <taxon>Chordata</taxon>
        <taxon>Craniata</taxon>
        <taxon>Vertebrata</taxon>
        <taxon>Euteleostomi</taxon>
        <taxon>Actinopterygii</taxon>
        <taxon>Neopterygii</taxon>
        <taxon>Teleostei</taxon>
        <taxon>Neoteleostei</taxon>
        <taxon>Acanthomorphata</taxon>
        <taxon>Ovalentaria</taxon>
        <taxon>Atherinomorphae</taxon>
        <taxon>Cyprinodontiformes</taxon>
        <taxon>Goodeidae</taxon>
        <taxon>Crenichthys</taxon>
    </lineage>
</organism>
<name>A0AAV9QZD8_9TELE</name>
<feature type="region of interest" description="Disordered" evidence="2">
    <location>
        <begin position="1"/>
        <end position="59"/>
    </location>
</feature>
<comment type="caution">
    <text evidence="3">The sequence shown here is derived from an EMBL/GenBank/DDBJ whole genome shotgun (WGS) entry which is preliminary data.</text>
</comment>
<accession>A0AAV9QZD8</accession>
<dbReference type="AlphaFoldDB" id="A0AAV9QZD8"/>
<dbReference type="Proteomes" id="UP001311232">
    <property type="component" value="Unassembled WGS sequence"/>
</dbReference>
<protein>
    <submittedName>
        <fullName evidence="3">Uncharacterized protein</fullName>
    </submittedName>
</protein>
<keyword evidence="4" id="KW-1185">Reference proteome</keyword>
<feature type="compositionally biased region" description="Polar residues" evidence="2">
    <location>
        <begin position="10"/>
        <end position="25"/>
    </location>
</feature>